<dbReference type="PANTHER" id="PTHR30580">
    <property type="entry name" value="PRIMOSOMAL PROTEIN N"/>
    <property type="match status" value="1"/>
</dbReference>
<dbReference type="Gene3D" id="3.40.50.300">
    <property type="entry name" value="P-loop containing nucleotide triphosphate hydrolases"/>
    <property type="match status" value="1"/>
</dbReference>
<dbReference type="AlphaFoldDB" id="A0A921MCS6"/>
<dbReference type="Gene3D" id="3.40.1440.60">
    <property type="entry name" value="PriA, 3(prime) DNA-binding domain"/>
    <property type="match status" value="1"/>
</dbReference>
<dbReference type="GO" id="GO:0003677">
    <property type="term" value="F:DNA binding"/>
    <property type="evidence" value="ECO:0007669"/>
    <property type="project" value="UniProtKB-KW"/>
</dbReference>
<organism evidence="5 6">
    <name type="scientific">Brevibacterium senegalense</name>
    <dbReference type="NCBI Taxonomy" id="1033736"/>
    <lineage>
        <taxon>Bacteria</taxon>
        <taxon>Bacillati</taxon>
        <taxon>Actinomycetota</taxon>
        <taxon>Actinomycetes</taxon>
        <taxon>Micrococcales</taxon>
        <taxon>Brevibacteriaceae</taxon>
        <taxon>Brevibacterium</taxon>
    </lineage>
</organism>
<evidence type="ECO:0000259" key="4">
    <source>
        <dbReference type="Pfam" id="PF17764"/>
    </source>
</evidence>
<keyword evidence="3" id="KW-0238">DNA-binding</keyword>
<dbReference type="InterPro" id="IPR042115">
    <property type="entry name" value="PriA_3primeBD_sf"/>
</dbReference>
<evidence type="ECO:0000256" key="3">
    <source>
        <dbReference type="ARBA" id="ARBA00023125"/>
    </source>
</evidence>
<sequence>MQPALLGDEEPQLRLRGGRTPAPALPVARVLLETPVPHLARPFDFGVTESQDAEAVPGVRVRVRFSGRLVSGFLLERTDSTDVTGPLAPLERVVSPVAVADAEVLSLARAVAQRWAGTLPDVLRLAIPPRHAAGEASALAAIARLESEPPVALDPVAPPADAPAALHAYLAALQTWLEQPGDQDGPRAAAALTPASEPGTGWITVGLAAVHRTIAAGRSVLWIVPDHRELDALEARLGDLASRTVRLSADQGPQARWSNWVRAHAGAARLVIGTRAAALAPLREPGLVLLVEDGSDHYVEPRAPYPHAREVCLLRVRESGAALLLLDHTRTVEVQDLVESGWIGSIDRPREERRATAPLVLLPHADTPSERMPPEAFDLIRGALGRTKRETAQGPVLVQVPRAGYLPVVACARCGDLLDCPRCEARIAAAGAAGPFACAHCGLREEHLSCPRCRSTRVRAVVRGLERTVEELTRAFAAVPVIRSGGEHIVGSVDSAPAIVVATTGAEPYAEGGYAAALLLDSLWPGPGLDGVSRAIARRLRALALVRGASAGGRALVLDTTDVVVRILQTFDPVRHAHLELRDRQTTGLPPTTRTVRLTGPRTEVRAVQARLEAETGEGVLTPLLSQDEGEERTLLLSFARGDSAPVSAALTATAAHRSAASLPVVRHVVDPVDAL</sequence>
<dbReference type="GO" id="GO:0006310">
    <property type="term" value="P:DNA recombination"/>
    <property type="evidence" value="ECO:0007669"/>
    <property type="project" value="TreeGrafter"/>
</dbReference>
<name>A0A921MCS6_9MICO</name>
<dbReference type="Proteomes" id="UP000784435">
    <property type="component" value="Unassembled WGS sequence"/>
</dbReference>
<proteinExistence type="predicted"/>
<evidence type="ECO:0000256" key="2">
    <source>
        <dbReference type="ARBA" id="ARBA00022840"/>
    </source>
</evidence>
<accession>A0A921MCS6</accession>
<dbReference type="PANTHER" id="PTHR30580:SF0">
    <property type="entry name" value="PRIMOSOMAL PROTEIN N"/>
    <property type="match status" value="1"/>
</dbReference>
<comment type="caution">
    <text evidence="5">The sequence shown here is derived from an EMBL/GenBank/DDBJ whole genome shotgun (WGS) entry which is preliminary data.</text>
</comment>
<reference evidence="5" key="2">
    <citation type="submission" date="2021-09" db="EMBL/GenBank/DDBJ databases">
        <authorList>
            <person name="Gilroy R."/>
        </authorList>
    </citation>
    <scope>NUCLEOTIDE SEQUENCE</scope>
    <source>
        <strain evidence="5">ChiGjej5B5-7349</strain>
    </source>
</reference>
<protein>
    <submittedName>
        <fullName evidence="5">Primosomal protein N</fullName>
    </submittedName>
</protein>
<evidence type="ECO:0000313" key="5">
    <source>
        <dbReference type="EMBL" id="HJG79486.1"/>
    </source>
</evidence>
<keyword evidence="2" id="KW-0067">ATP-binding</keyword>
<reference evidence="5" key="1">
    <citation type="journal article" date="2021" name="PeerJ">
        <title>Extensive microbial diversity within the chicken gut microbiome revealed by metagenomics and culture.</title>
        <authorList>
            <person name="Gilroy R."/>
            <person name="Ravi A."/>
            <person name="Getino M."/>
            <person name="Pursley I."/>
            <person name="Horton D.L."/>
            <person name="Alikhan N.F."/>
            <person name="Baker D."/>
            <person name="Gharbi K."/>
            <person name="Hall N."/>
            <person name="Watson M."/>
            <person name="Adriaenssens E.M."/>
            <person name="Foster-Nyarko E."/>
            <person name="Jarju S."/>
            <person name="Secka A."/>
            <person name="Antonio M."/>
            <person name="Oren A."/>
            <person name="Chaudhuri R.R."/>
            <person name="La Ragione R."/>
            <person name="Hildebrand F."/>
            <person name="Pallen M.J."/>
        </authorList>
    </citation>
    <scope>NUCLEOTIDE SEQUENCE</scope>
    <source>
        <strain evidence="5">ChiGjej5B5-7349</strain>
    </source>
</reference>
<evidence type="ECO:0000256" key="1">
    <source>
        <dbReference type="ARBA" id="ARBA00022741"/>
    </source>
</evidence>
<keyword evidence="1" id="KW-0547">Nucleotide-binding</keyword>
<dbReference type="InterPro" id="IPR027417">
    <property type="entry name" value="P-loop_NTPase"/>
</dbReference>
<dbReference type="GO" id="GO:0006270">
    <property type="term" value="P:DNA replication initiation"/>
    <property type="evidence" value="ECO:0007669"/>
    <property type="project" value="TreeGrafter"/>
</dbReference>
<evidence type="ECO:0000313" key="6">
    <source>
        <dbReference type="Proteomes" id="UP000784435"/>
    </source>
</evidence>
<gene>
    <name evidence="5" type="ORF">K8V08_03645</name>
</gene>
<dbReference type="GO" id="GO:0006302">
    <property type="term" value="P:double-strand break repair"/>
    <property type="evidence" value="ECO:0007669"/>
    <property type="project" value="TreeGrafter"/>
</dbReference>
<feature type="domain" description="Primosomal protein N' 3' DNA-binding" evidence="4">
    <location>
        <begin position="30"/>
        <end position="128"/>
    </location>
</feature>
<dbReference type="GO" id="GO:0005524">
    <property type="term" value="F:ATP binding"/>
    <property type="evidence" value="ECO:0007669"/>
    <property type="project" value="UniProtKB-KW"/>
</dbReference>
<dbReference type="Pfam" id="PF17764">
    <property type="entry name" value="PriA_3primeBD"/>
    <property type="match status" value="1"/>
</dbReference>
<dbReference type="InterPro" id="IPR041222">
    <property type="entry name" value="PriA_3primeBD"/>
</dbReference>
<dbReference type="GO" id="GO:0043138">
    <property type="term" value="F:3'-5' DNA helicase activity"/>
    <property type="evidence" value="ECO:0007669"/>
    <property type="project" value="TreeGrafter"/>
</dbReference>
<dbReference type="EMBL" id="DYUK01000081">
    <property type="protein sequence ID" value="HJG79486.1"/>
    <property type="molecule type" value="Genomic_DNA"/>
</dbReference>